<dbReference type="RefSeq" id="WP_238020663.1">
    <property type="nucleotide sequence ID" value="NZ_JAIFZM010000012.1"/>
</dbReference>
<feature type="domain" description="ATP-grasp" evidence="17">
    <location>
        <begin position="145"/>
        <end position="348"/>
    </location>
</feature>
<dbReference type="InterPro" id="IPR016185">
    <property type="entry name" value="PreATP-grasp_dom_sf"/>
</dbReference>
<feature type="active site" evidence="13">
    <location>
        <position position="326"/>
    </location>
</feature>
<evidence type="ECO:0000256" key="2">
    <source>
        <dbReference type="ARBA" id="ARBA00010871"/>
    </source>
</evidence>
<dbReference type="Gene3D" id="3.30.470.20">
    <property type="entry name" value="ATP-grasp fold, B domain"/>
    <property type="match status" value="1"/>
</dbReference>
<keyword evidence="19" id="KW-1185">Reference proteome</keyword>
<keyword evidence="5 14" id="KW-0547">Nucleotide-binding</keyword>
<feature type="binding site" evidence="14">
    <location>
        <begin position="221"/>
        <end position="228"/>
    </location>
    <ligand>
        <name>ATP</name>
        <dbReference type="ChEBI" id="CHEBI:30616"/>
    </ligand>
</feature>
<evidence type="ECO:0000256" key="11">
    <source>
        <dbReference type="ARBA" id="ARBA00023316"/>
    </source>
</evidence>
<dbReference type="GO" id="GO:0046872">
    <property type="term" value="F:metal ion binding"/>
    <property type="evidence" value="ECO:0007669"/>
    <property type="project" value="UniProtKB-KW"/>
</dbReference>
<comment type="catalytic activity">
    <reaction evidence="12">
        <text>2 D-alanine + ATP = D-alanyl-D-alanine + ADP + phosphate + H(+)</text>
        <dbReference type="Rhea" id="RHEA:11224"/>
        <dbReference type="ChEBI" id="CHEBI:15378"/>
        <dbReference type="ChEBI" id="CHEBI:30616"/>
        <dbReference type="ChEBI" id="CHEBI:43474"/>
        <dbReference type="ChEBI" id="CHEBI:57416"/>
        <dbReference type="ChEBI" id="CHEBI:57822"/>
        <dbReference type="ChEBI" id="CHEBI:456216"/>
        <dbReference type="EC" id="6.3.2.4"/>
    </reaction>
</comment>
<dbReference type="SUPFAM" id="SSF52440">
    <property type="entry name" value="PreATP-grasp domain"/>
    <property type="match status" value="1"/>
</dbReference>
<dbReference type="Pfam" id="PF01820">
    <property type="entry name" value="Dala_Dala_lig_N"/>
    <property type="match status" value="1"/>
</dbReference>
<keyword evidence="4 15" id="KW-0479">Metal-binding</keyword>
<dbReference type="NCBIfam" id="NF002528">
    <property type="entry name" value="PRK01966.1-4"/>
    <property type="match status" value="1"/>
</dbReference>
<evidence type="ECO:0000256" key="4">
    <source>
        <dbReference type="ARBA" id="ARBA00022723"/>
    </source>
</evidence>
<feature type="binding site" evidence="14">
    <location>
        <begin position="314"/>
        <end position="315"/>
    </location>
    <ligand>
        <name>ATP</name>
        <dbReference type="ChEBI" id="CHEBI:30616"/>
    </ligand>
</feature>
<dbReference type="GO" id="GO:0005829">
    <property type="term" value="C:cytosol"/>
    <property type="evidence" value="ECO:0007669"/>
    <property type="project" value="TreeGrafter"/>
</dbReference>
<dbReference type="SUPFAM" id="SSF56059">
    <property type="entry name" value="Glutathione synthetase ATP-binding domain-like"/>
    <property type="match status" value="1"/>
</dbReference>
<dbReference type="InterPro" id="IPR011761">
    <property type="entry name" value="ATP-grasp"/>
</dbReference>
<feature type="binding site" evidence="14">
    <location>
        <position position="141"/>
    </location>
    <ligand>
        <name>ATP</name>
        <dbReference type="ChEBI" id="CHEBI:30616"/>
    </ligand>
</feature>
<comment type="caution">
    <text evidence="18">The sequence shown here is derived from an EMBL/GenBank/DDBJ whole genome shotgun (WGS) entry which is preliminary data.</text>
</comment>
<comment type="cofactor">
    <cofactor evidence="1">
        <name>Mn(2+)</name>
        <dbReference type="ChEBI" id="CHEBI:29035"/>
    </cofactor>
</comment>
<accession>A0AAW5BB37</accession>
<dbReference type="PIRSF" id="PIRSF039102">
    <property type="entry name" value="Ddl/VanB"/>
    <property type="match status" value="1"/>
</dbReference>
<keyword evidence="6 16" id="KW-0067">ATP-binding</keyword>
<evidence type="ECO:0000259" key="17">
    <source>
        <dbReference type="PROSITE" id="PS50975"/>
    </source>
</evidence>
<dbReference type="PANTHER" id="PTHR23132:SF25">
    <property type="entry name" value="D-ALANINE--D-ALANINE LIGASE A"/>
    <property type="match status" value="1"/>
</dbReference>
<comment type="pathway">
    <text evidence="12">Cell wall biogenesis; peptidoglycan biosynthesis.</text>
</comment>
<evidence type="ECO:0000256" key="16">
    <source>
        <dbReference type="PROSITE-ProRule" id="PRU00409"/>
    </source>
</evidence>
<dbReference type="NCBIfam" id="TIGR01205">
    <property type="entry name" value="D_ala_D_alaTIGR"/>
    <property type="match status" value="1"/>
</dbReference>
<evidence type="ECO:0000256" key="1">
    <source>
        <dbReference type="ARBA" id="ARBA00001936"/>
    </source>
</evidence>
<proteinExistence type="inferred from homology"/>
<dbReference type="InterPro" id="IPR011095">
    <property type="entry name" value="Dala_Dala_lig_C"/>
</dbReference>
<dbReference type="GO" id="GO:0005524">
    <property type="term" value="F:ATP binding"/>
    <property type="evidence" value="ECO:0007669"/>
    <property type="project" value="UniProtKB-UniRule"/>
</dbReference>
<dbReference type="FunFam" id="3.30.470.20:FF:000008">
    <property type="entry name" value="D-alanine--D-alanine ligase"/>
    <property type="match status" value="1"/>
</dbReference>
<evidence type="ECO:0000256" key="6">
    <source>
        <dbReference type="ARBA" id="ARBA00022840"/>
    </source>
</evidence>
<comment type="subcellular location">
    <subcellularLocation>
        <location evidence="12">Cytoplasm</location>
    </subcellularLocation>
</comment>
<evidence type="ECO:0000256" key="3">
    <source>
        <dbReference type="ARBA" id="ARBA00022598"/>
    </source>
</evidence>
<dbReference type="GO" id="GO:0071555">
    <property type="term" value="P:cell wall organization"/>
    <property type="evidence" value="ECO:0007669"/>
    <property type="project" value="UniProtKB-KW"/>
</dbReference>
<dbReference type="GO" id="GO:0009252">
    <property type="term" value="P:peptidoglycan biosynthetic process"/>
    <property type="evidence" value="ECO:0007669"/>
    <property type="project" value="UniProtKB-UniRule"/>
</dbReference>
<feature type="binding site" evidence="15">
    <location>
        <position position="315"/>
    </location>
    <ligand>
        <name>Mg(2+)</name>
        <dbReference type="ChEBI" id="CHEBI:18420"/>
        <label>2</label>
    </ligand>
</feature>
<feature type="active site" evidence="13">
    <location>
        <position position="191"/>
    </location>
</feature>
<gene>
    <name evidence="18" type="primary">ddlA</name>
    <name evidence="12" type="synonym">ddl</name>
    <name evidence="18" type="ORF">K3T81_14260</name>
</gene>
<keyword evidence="3 12" id="KW-0436">Ligase</keyword>
<feature type="binding site" evidence="14">
    <location>
        <begin position="183"/>
        <end position="185"/>
    </location>
    <ligand>
        <name>ATP</name>
        <dbReference type="ChEBI" id="CHEBI:30616"/>
    </ligand>
</feature>
<dbReference type="GO" id="GO:0008360">
    <property type="term" value="P:regulation of cell shape"/>
    <property type="evidence" value="ECO:0007669"/>
    <property type="project" value="UniProtKB-KW"/>
</dbReference>
<evidence type="ECO:0000256" key="15">
    <source>
        <dbReference type="PIRSR" id="PIRSR039102-3"/>
    </source>
</evidence>
<protein>
    <recommendedName>
        <fullName evidence="12">D-alanine--D-alanine ligase</fullName>
        <ecNumber evidence="12">6.3.2.4</ecNumber>
    </recommendedName>
    <alternativeName>
        <fullName evidence="12">D-Ala-D-Ala ligase</fullName>
    </alternativeName>
    <alternativeName>
        <fullName evidence="12">D-alanylalanine synthetase</fullName>
    </alternativeName>
</protein>
<feature type="binding site" evidence="14">
    <location>
        <begin position="191"/>
        <end position="192"/>
    </location>
    <ligand>
        <name>ATP</name>
        <dbReference type="ChEBI" id="CHEBI:30616"/>
    </ligand>
</feature>
<keyword evidence="10 15" id="KW-0464">Manganese</keyword>
<keyword evidence="8 12" id="KW-0133">Cell shape</keyword>
<feature type="binding site" evidence="15">
    <location>
        <position position="315"/>
    </location>
    <ligand>
        <name>Mg(2+)</name>
        <dbReference type="ChEBI" id="CHEBI:18420"/>
        <label>1</label>
    </ligand>
</feature>
<comment type="cofactor">
    <cofactor evidence="15">
        <name>Mg(2+)</name>
        <dbReference type="ChEBI" id="CHEBI:18420"/>
    </cofactor>
    <cofactor evidence="15">
        <name>Mn(2+)</name>
        <dbReference type="ChEBI" id="CHEBI:29035"/>
    </cofactor>
    <text evidence="15">Binds 2 magnesium or manganese ions per subunit.</text>
</comment>
<comment type="function">
    <text evidence="12">Cell wall formation.</text>
</comment>
<dbReference type="AlphaFoldDB" id="A0AAW5BB37"/>
<evidence type="ECO:0000256" key="13">
    <source>
        <dbReference type="PIRSR" id="PIRSR039102-1"/>
    </source>
</evidence>
<evidence type="ECO:0000256" key="12">
    <source>
        <dbReference type="HAMAP-Rule" id="MF_00047"/>
    </source>
</evidence>
<name>A0AAW5BB37_9BACI</name>
<keyword evidence="12" id="KW-0963">Cytoplasm</keyword>
<keyword evidence="7 15" id="KW-0460">Magnesium</keyword>
<dbReference type="EMBL" id="JAIFZM010000012">
    <property type="protein sequence ID" value="MCG3420304.1"/>
    <property type="molecule type" value="Genomic_DNA"/>
</dbReference>
<feature type="active site" evidence="13">
    <location>
        <position position="16"/>
    </location>
</feature>
<dbReference type="GO" id="GO:0008716">
    <property type="term" value="F:D-alanine-D-alanine ligase activity"/>
    <property type="evidence" value="ECO:0007669"/>
    <property type="project" value="UniProtKB-UniRule"/>
</dbReference>
<dbReference type="PROSITE" id="PS50975">
    <property type="entry name" value="ATP_GRASP"/>
    <property type="match status" value="1"/>
</dbReference>
<evidence type="ECO:0000256" key="10">
    <source>
        <dbReference type="ARBA" id="ARBA00023211"/>
    </source>
</evidence>
<evidence type="ECO:0000313" key="18">
    <source>
        <dbReference type="EMBL" id="MCG3420304.1"/>
    </source>
</evidence>
<organism evidence="18 19">
    <name type="scientific">Oceanobacillus jordanicus</name>
    <dbReference type="NCBI Taxonomy" id="2867266"/>
    <lineage>
        <taxon>Bacteria</taxon>
        <taxon>Bacillati</taxon>
        <taxon>Bacillota</taxon>
        <taxon>Bacilli</taxon>
        <taxon>Bacillales</taxon>
        <taxon>Bacillaceae</taxon>
        <taxon>Oceanobacillus</taxon>
    </lineage>
</organism>
<dbReference type="Proteomes" id="UP001199631">
    <property type="component" value="Unassembled WGS sequence"/>
</dbReference>
<dbReference type="HAMAP" id="MF_00047">
    <property type="entry name" value="Dala_Dala_lig"/>
    <property type="match status" value="1"/>
</dbReference>
<dbReference type="Gene3D" id="3.30.1490.20">
    <property type="entry name" value="ATP-grasp fold, A domain"/>
    <property type="match status" value="1"/>
</dbReference>
<dbReference type="EC" id="6.3.2.4" evidence="12"/>
<dbReference type="InterPro" id="IPR013815">
    <property type="entry name" value="ATP_grasp_subdomain_1"/>
</dbReference>
<keyword evidence="9 12" id="KW-0573">Peptidoglycan synthesis</keyword>
<dbReference type="PROSITE" id="PS00843">
    <property type="entry name" value="DALA_DALA_LIGASE_1"/>
    <property type="match status" value="1"/>
</dbReference>
<feature type="binding site" evidence="15">
    <location>
        <position position="317"/>
    </location>
    <ligand>
        <name>Mg(2+)</name>
        <dbReference type="ChEBI" id="CHEBI:18420"/>
        <label>2</label>
    </ligand>
</feature>
<evidence type="ECO:0000256" key="5">
    <source>
        <dbReference type="ARBA" id="ARBA00022741"/>
    </source>
</evidence>
<feature type="binding site" evidence="15">
    <location>
        <position position="302"/>
    </location>
    <ligand>
        <name>Mg(2+)</name>
        <dbReference type="ChEBI" id="CHEBI:18420"/>
        <label>1</label>
    </ligand>
</feature>
<dbReference type="InterPro" id="IPR011127">
    <property type="entry name" value="Dala_Dala_lig_N"/>
</dbReference>
<evidence type="ECO:0000256" key="14">
    <source>
        <dbReference type="PIRSR" id="PIRSR039102-2"/>
    </source>
</evidence>
<evidence type="ECO:0000313" key="19">
    <source>
        <dbReference type="Proteomes" id="UP001199631"/>
    </source>
</evidence>
<dbReference type="InterPro" id="IPR005905">
    <property type="entry name" value="D_ala_D_ala"/>
</dbReference>
<evidence type="ECO:0000256" key="7">
    <source>
        <dbReference type="ARBA" id="ARBA00022842"/>
    </source>
</evidence>
<evidence type="ECO:0000256" key="9">
    <source>
        <dbReference type="ARBA" id="ARBA00022984"/>
    </source>
</evidence>
<dbReference type="Gene3D" id="3.40.50.20">
    <property type="match status" value="1"/>
</dbReference>
<dbReference type="InterPro" id="IPR000291">
    <property type="entry name" value="D-Ala_lig_Van_CS"/>
</dbReference>
<keyword evidence="11 12" id="KW-0961">Cell wall biogenesis/degradation</keyword>
<dbReference type="Pfam" id="PF07478">
    <property type="entry name" value="Dala_Dala_lig_C"/>
    <property type="match status" value="1"/>
</dbReference>
<dbReference type="NCBIfam" id="NF002525">
    <property type="entry name" value="PRK01966.1-1"/>
    <property type="match status" value="1"/>
</dbReference>
<reference evidence="18 19" key="1">
    <citation type="journal article" date="2022" name="Evol. Bioinform. Online">
        <title>Draft Genome Sequence of Oceanobacillus jordanicus Strain GSFE11, a Halotolerant Plant Growth-Promoting Bacterial Endophyte Isolated From the Jordan Valley.</title>
        <authorList>
            <person name="Alhindi T."/>
            <person name="Albdaiwi R."/>
        </authorList>
    </citation>
    <scope>NUCLEOTIDE SEQUENCE [LARGE SCALE GENOMIC DNA]</scope>
    <source>
        <strain evidence="18 19">GSFE11</strain>
    </source>
</reference>
<sequence>MKKINVGIIYGGKSVEHEVSLQSANSIVKAINRDKFEPILIGVDKKGKWHLNNEASYLFNPENIEQVELNKSKDHVAILPGEMKNQLILTKYGSPLKQLDVIFPVVHGTLGEDGSIQGLLKIANLPYVGSDVLGSAICMDKDIAKRLMQGVGINVAKWQSFTISQRDKIHYEELATYLGRSMFIKPANLGSSVGVSNVSTKEEFENAINMVFEYDHKIIIEETIIGREINFALLGNENPLVSLPGEVLINNGLYSYKSKYMNEDDTKFGIPAKLNESKIDEMQRVALKAFETLQCEGLARVDFFLTDDGCFYVNEVNTLPSFAKTSIYPRLWEASGLDYSDLINHLINLAIKRYNRQQKFKSTLLPSI</sequence>
<dbReference type="PANTHER" id="PTHR23132">
    <property type="entry name" value="D-ALANINE--D-ALANINE LIGASE"/>
    <property type="match status" value="1"/>
</dbReference>
<evidence type="ECO:0000256" key="8">
    <source>
        <dbReference type="ARBA" id="ARBA00022960"/>
    </source>
</evidence>
<comment type="similarity">
    <text evidence="2 12">Belongs to the D-alanine--D-alanine ligase family.</text>
</comment>